<dbReference type="Proteomes" id="UP000886047">
    <property type="component" value="Unassembled WGS sequence"/>
</dbReference>
<comment type="caution">
    <text evidence="2">The sequence shown here is derived from an EMBL/GenBank/DDBJ whole genome shotgun (WGS) entry which is preliminary data.</text>
</comment>
<evidence type="ECO:0000313" key="2">
    <source>
        <dbReference type="EMBL" id="HDR50960.1"/>
    </source>
</evidence>
<dbReference type="AlphaFoldDB" id="A0A831PJX1"/>
<evidence type="ECO:0000256" key="1">
    <source>
        <dbReference type="SAM" id="Coils"/>
    </source>
</evidence>
<protein>
    <submittedName>
        <fullName evidence="2">Uncharacterized protein</fullName>
    </submittedName>
</protein>
<feature type="coiled-coil region" evidence="1">
    <location>
        <begin position="81"/>
        <end position="146"/>
    </location>
</feature>
<dbReference type="EMBL" id="DSDK01000277">
    <property type="protein sequence ID" value="HDR50960.1"/>
    <property type="molecule type" value="Genomic_DNA"/>
</dbReference>
<reference evidence="2" key="1">
    <citation type="journal article" date="2020" name="mSystems">
        <title>Genome- and Community-Level Interaction Insights into Carbon Utilization and Element Cycling Functions of Hydrothermarchaeota in Hydrothermal Sediment.</title>
        <authorList>
            <person name="Zhou Z."/>
            <person name="Liu Y."/>
            <person name="Xu W."/>
            <person name="Pan J."/>
            <person name="Luo Z.H."/>
            <person name="Li M."/>
        </authorList>
    </citation>
    <scope>NUCLEOTIDE SEQUENCE [LARGE SCALE GENOMIC DNA]</scope>
    <source>
        <strain evidence="2">SpSt-1217</strain>
    </source>
</reference>
<organism evidence="2">
    <name type="scientific">Mariniphaga anaerophila</name>
    <dbReference type="NCBI Taxonomy" id="1484053"/>
    <lineage>
        <taxon>Bacteria</taxon>
        <taxon>Pseudomonadati</taxon>
        <taxon>Bacteroidota</taxon>
        <taxon>Bacteroidia</taxon>
        <taxon>Marinilabiliales</taxon>
        <taxon>Prolixibacteraceae</taxon>
        <taxon>Mariniphaga</taxon>
    </lineage>
</organism>
<sequence length="291" mass="32371">MKTIIKKRIVLIAGFAIIAVLFVFAGVLQVNNTKLKDKLSGEKIKSENLLSQKLQLDKSLDLTKKDLTDMKGKNSSLEKMILDTNQKIVQKNAEINRLRAQNASIKDLKLKIDELENLKSQLNKQIGELDKSLAQAKAENLKLNDKIASGAKTTSELSDDNSILRAIVSDNYRTEALRGKKDKLTVNARKTNKLIISFDLPANVSAKEFYFTITTPNGNQFASNKDLAAAIEVTYLQGDLIASANQITSDANGKTRVEMSYLPKQKLTQGIYTFNLYNSGRFLGSTQLRLK</sequence>
<accession>A0A831PJX1</accession>
<gene>
    <name evidence="2" type="ORF">ENN90_04970</name>
</gene>
<dbReference type="Gene3D" id="1.10.287.1490">
    <property type="match status" value="1"/>
</dbReference>
<proteinExistence type="predicted"/>
<name>A0A831PJX1_9BACT</name>
<keyword evidence="1" id="KW-0175">Coiled coil</keyword>